<feature type="domain" description="DUF7871" evidence="1">
    <location>
        <begin position="8"/>
        <end position="111"/>
    </location>
</feature>
<dbReference type="InterPro" id="IPR057193">
    <property type="entry name" value="DUF7871"/>
</dbReference>
<gene>
    <name evidence="2 4" type="ORF">P152DRAFT_455761</name>
</gene>
<dbReference type="OrthoDB" id="4140664at2759"/>
<reference evidence="4" key="2">
    <citation type="submission" date="2020-04" db="EMBL/GenBank/DDBJ databases">
        <authorList>
            <consortium name="NCBI Genome Project"/>
        </authorList>
    </citation>
    <scope>NUCLEOTIDE SEQUENCE</scope>
    <source>
        <strain evidence="4">CBS 781.70</strain>
    </source>
</reference>
<name>A0A6G1G9M2_9PEZI</name>
<sequence length="113" mass="11464">MPAPIATAPPACCHRTNAGSGCICAAEATCSCGKQPALHCNCEKRVAENAVSGATCSCGRREAGHCTCKRSDKENTVPSSTCACGKRAQDSCTCGGTELGGSTAEEIDFTTTK</sequence>
<protein>
    <submittedName>
        <fullName evidence="2 4">Copper resistance protein Crd2</fullName>
    </submittedName>
</protein>
<keyword evidence="3" id="KW-1185">Reference proteome</keyword>
<dbReference type="RefSeq" id="XP_033536354.1">
    <property type="nucleotide sequence ID" value="XM_033678860.1"/>
</dbReference>
<organism evidence="2">
    <name type="scientific">Eremomyces bilateralis CBS 781.70</name>
    <dbReference type="NCBI Taxonomy" id="1392243"/>
    <lineage>
        <taxon>Eukaryota</taxon>
        <taxon>Fungi</taxon>
        <taxon>Dikarya</taxon>
        <taxon>Ascomycota</taxon>
        <taxon>Pezizomycotina</taxon>
        <taxon>Dothideomycetes</taxon>
        <taxon>Dothideomycetes incertae sedis</taxon>
        <taxon>Eremomycetales</taxon>
        <taxon>Eremomycetaceae</taxon>
        <taxon>Eremomyces</taxon>
    </lineage>
</organism>
<dbReference type="EMBL" id="ML975152">
    <property type="protein sequence ID" value="KAF1814723.1"/>
    <property type="molecule type" value="Genomic_DNA"/>
</dbReference>
<dbReference type="Proteomes" id="UP000504638">
    <property type="component" value="Unplaced"/>
</dbReference>
<evidence type="ECO:0000313" key="4">
    <source>
        <dbReference type="RefSeq" id="XP_033536354.1"/>
    </source>
</evidence>
<dbReference type="GeneID" id="54419430"/>
<dbReference type="AlphaFoldDB" id="A0A6G1G9M2"/>
<accession>A0A6G1G9M2</accession>
<evidence type="ECO:0000313" key="3">
    <source>
        <dbReference type="Proteomes" id="UP000504638"/>
    </source>
</evidence>
<proteinExistence type="predicted"/>
<evidence type="ECO:0000259" key="1">
    <source>
        <dbReference type="Pfam" id="PF25277"/>
    </source>
</evidence>
<reference evidence="4" key="3">
    <citation type="submission" date="2025-04" db="UniProtKB">
        <authorList>
            <consortium name="RefSeq"/>
        </authorList>
    </citation>
    <scope>IDENTIFICATION</scope>
    <source>
        <strain evidence="4">CBS 781.70</strain>
    </source>
</reference>
<reference evidence="2 4" key="1">
    <citation type="submission" date="2020-01" db="EMBL/GenBank/DDBJ databases">
        <authorList>
            <consortium name="DOE Joint Genome Institute"/>
            <person name="Haridas S."/>
            <person name="Albert R."/>
            <person name="Binder M."/>
            <person name="Bloem J."/>
            <person name="Labutti K."/>
            <person name="Salamov A."/>
            <person name="Andreopoulos B."/>
            <person name="Baker S.E."/>
            <person name="Barry K."/>
            <person name="Bills G."/>
            <person name="Bluhm B.H."/>
            <person name="Cannon C."/>
            <person name="Castanera R."/>
            <person name="Culley D.E."/>
            <person name="Daum C."/>
            <person name="Ezra D."/>
            <person name="Gonzalez J.B."/>
            <person name="Henrissat B."/>
            <person name="Kuo A."/>
            <person name="Liang C."/>
            <person name="Lipzen A."/>
            <person name="Lutzoni F."/>
            <person name="Magnuson J."/>
            <person name="Mondo S."/>
            <person name="Nolan M."/>
            <person name="Ohm R."/>
            <person name="Pangilinan J."/>
            <person name="Park H.-J."/>
            <person name="Ramirez L."/>
            <person name="Alfaro M."/>
            <person name="Sun H."/>
            <person name="Tritt A."/>
            <person name="Yoshinaga Y."/>
            <person name="Zwiers L.-H."/>
            <person name="Turgeon B.G."/>
            <person name="Goodwin S.B."/>
            <person name="Spatafora J.W."/>
            <person name="Crous P.W."/>
            <person name="Grigoriev I.V."/>
        </authorList>
    </citation>
    <scope>NUCLEOTIDE SEQUENCE</scope>
    <source>
        <strain evidence="2 4">CBS 781.70</strain>
    </source>
</reference>
<dbReference type="PANTHER" id="PTHR40620">
    <property type="entry name" value="RESISTANCE PROTEIN CRD2, PUTATIVE (AFU_ORTHOLOGUE AFUA_4G04318)-RELATED"/>
    <property type="match status" value="1"/>
</dbReference>
<evidence type="ECO:0000313" key="2">
    <source>
        <dbReference type="EMBL" id="KAF1814723.1"/>
    </source>
</evidence>
<dbReference type="PANTHER" id="PTHR40620:SF1">
    <property type="entry name" value="RESISTANCE PROTEIN CRD2, PUTATIVE (AFU_ORTHOLOGUE AFUA_4G04318)-RELATED"/>
    <property type="match status" value="1"/>
</dbReference>
<dbReference type="Pfam" id="PF25277">
    <property type="entry name" value="DUF7871"/>
    <property type="match status" value="1"/>
</dbReference>